<evidence type="ECO:0000313" key="1">
    <source>
        <dbReference type="EMBL" id="MBY0205282.1"/>
    </source>
</evidence>
<accession>A0ABS7KMA8</accession>
<sequence length="98" mass="11427">MNEAFQETKKLLKSAMPGPAWMVDAWLDPLIERLTAAEEQVKKLKEARTLDEWHEDFGDVLWWKFPVEESPYCGSPLDTDWPDYHTHWTPISVPENVG</sequence>
<proteinExistence type="predicted"/>
<evidence type="ECO:0000313" key="2">
    <source>
        <dbReference type="Proteomes" id="UP000706031"/>
    </source>
</evidence>
<reference evidence="1 2" key="1">
    <citation type="submission" date="2020-08" db="EMBL/GenBank/DDBJ databases">
        <title>Fungal Genomes of the International Space Station.</title>
        <authorList>
            <person name="Seuylemezian A."/>
            <person name="Singh N.K."/>
            <person name="Wood J."/>
            <person name="Venkateswaran K."/>
        </authorList>
    </citation>
    <scope>NUCLEOTIDE SEQUENCE [LARGE SCALE GENOMIC DNA]</scope>
    <source>
        <strain evidence="1 2">S/N-304-OC-R4</strain>
    </source>
</reference>
<evidence type="ECO:0008006" key="3">
    <source>
        <dbReference type="Google" id="ProtNLM"/>
    </source>
</evidence>
<dbReference type="EMBL" id="JACLIC010000031">
    <property type="protein sequence ID" value="MBY0205282.1"/>
    <property type="molecule type" value="Genomic_DNA"/>
</dbReference>
<dbReference type="Proteomes" id="UP000706031">
    <property type="component" value="Unassembled WGS sequence"/>
</dbReference>
<keyword evidence="2" id="KW-1185">Reference proteome</keyword>
<dbReference type="RefSeq" id="WP_221789796.1">
    <property type="nucleotide sequence ID" value="NZ_JACLIC010000031.1"/>
</dbReference>
<organism evidence="1 2">
    <name type="scientific">Paenibacillus cucumis</name>
    <name type="common">ex Kampfer et al. 2016</name>
    <dbReference type="NCBI Taxonomy" id="1776858"/>
    <lineage>
        <taxon>Bacteria</taxon>
        <taxon>Bacillati</taxon>
        <taxon>Bacillota</taxon>
        <taxon>Bacilli</taxon>
        <taxon>Bacillales</taxon>
        <taxon>Paenibacillaceae</taxon>
        <taxon>Paenibacillus</taxon>
    </lineage>
</organism>
<comment type="caution">
    <text evidence="1">The sequence shown here is derived from an EMBL/GenBank/DDBJ whole genome shotgun (WGS) entry which is preliminary data.</text>
</comment>
<protein>
    <recommendedName>
        <fullName evidence="3">DUF551 domain-containing protein</fullName>
    </recommendedName>
</protein>
<name>A0ABS7KMA8_9BACL</name>
<gene>
    <name evidence="1" type="ORF">H7T88_18825</name>
</gene>